<organism evidence="3">
    <name type="scientific">Microvirga ossetica</name>
    <dbReference type="NCBI Taxonomy" id="1882682"/>
    <lineage>
        <taxon>Bacteria</taxon>
        <taxon>Pseudomonadati</taxon>
        <taxon>Pseudomonadota</taxon>
        <taxon>Alphaproteobacteria</taxon>
        <taxon>Hyphomicrobiales</taxon>
        <taxon>Methylobacteriaceae</taxon>
        <taxon>Microvirga</taxon>
    </lineage>
</organism>
<evidence type="ECO:0000259" key="2">
    <source>
        <dbReference type="Pfam" id="PF08291"/>
    </source>
</evidence>
<evidence type="ECO:0000256" key="1">
    <source>
        <dbReference type="SAM" id="SignalP"/>
    </source>
</evidence>
<dbReference type="OrthoDB" id="8382078at2"/>
<feature type="domain" description="Peptidase M15A C-terminal" evidence="2">
    <location>
        <begin position="96"/>
        <end position="174"/>
    </location>
</feature>
<dbReference type="InterPro" id="IPR009045">
    <property type="entry name" value="Zn_M74/Hedgehog-like"/>
</dbReference>
<dbReference type="Pfam" id="PF08291">
    <property type="entry name" value="Peptidase_M15_3"/>
    <property type="match status" value="1"/>
</dbReference>
<feature type="signal peptide" evidence="1">
    <location>
        <begin position="1"/>
        <end position="20"/>
    </location>
</feature>
<evidence type="ECO:0000313" key="3">
    <source>
        <dbReference type="EMBL" id="ANY79874.1"/>
    </source>
</evidence>
<gene>
    <name evidence="3" type="ORF">BB934_17960</name>
</gene>
<accession>A0A1B2EIT4</accession>
<dbReference type="InterPro" id="IPR013230">
    <property type="entry name" value="Peptidase_M15A_C"/>
</dbReference>
<dbReference type="EMBL" id="CP016616">
    <property type="protein sequence ID" value="ANY79874.1"/>
    <property type="molecule type" value="Genomic_DNA"/>
</dbReference>
<keyword evidence="1" id="KW-0732">Signal</keyword>
<proteinExistence type="predicted"/>
<sequence>MSIKCRVRHASMLAFTICIALLGTSKAMLRAEGGDGGIIIPPAQYASLPSHDEIQDPDVTGSMPDARVLPGFASLVSQGTIALRDTAPTNCIPGDLREVVASVAEKFGPVSVESTHRNRGRNWRAGGARQSLHLSCRAIDFRVHARGRGVMAYLRSHPQVGGLKIYRNGIIHIDNGERRSW</sequence>
<name>A0A1B2EIT4_9HYPH</name>
<reference evidence="3" key="1">
    <citation type="submission" date="2016-07" db="EMBL/GenBank/DDBJ databases">
        <title>Microvirga ossetica sp. nov. a new species of rhizobia isolated from root nodules of the legume species Vicia alpestris Steven originated from North Ossetia region in the Caucasus.</title>
        <authorList>
            <person name="Safronova V.I."/>
            <person name="Kuznetsova I.G."/>
            <person name="Sazanova A.L."/>
            <person name="Belimov A."/>
            <person name="Andronov E."/>
            <person name="Osledkin Y.S."/>
            <person name="Onishchuk O.P."/>
            <person name="Kurchak O.N."/>
            <person name="Shaposhnikov A.I."/>
            <person name="Willems A."/>
            <person name="Tikhonovich I.A."/>
        </authorList>
    </citation>
    <scope>NUCLEOTIDE SEQUENCE [LARGE SCALE GENOMIC DNA]</scope>
    <source>
        <strain evidence="3">V5/3M</strain>
    </source>
</reference>
<feature type="chain" id="PRO_5008535988" description="Peptidase M15A C-terminal domain-containing protein" evidence="1">
    <location>
        <begin position="21"/>
        <end position="181"/>
    </location>
</feature>
<dbReference type="SUPFAM" id="SSF55166">
    <property type="entry name" value="Hedgehog/DD-peptidase"/>
    <property type="match status" value="1"/>
</dbReference>
<dbReference type="RefSeq" id="WP_099510890.1">
    <property type="nucleotide sequence ID" value="NZ_CP016616.1"/>
</dbReference>
<dbReference type="Gene3D" id="3.30.1380.10">
    <property type="match status" value="1"/>
</dbReference>
<dbReference type="KEGG" id="moc:BB934_17960"/>
<protein>
    <recommendedName>
        <fullName evidence="2">Peptidase M15A C-terminal domain-containing protein</fullName>
    </recommendedName>
</protein>
<dbReference type="AlphaFoldDB" id="A0A1B2EIT4"/>